<dbReference type="Gene3D" id="3.30.70.100">
    <property type="match status" value="1"/>
</dbReference>
<sequence>MYSAVVTWYLKPGCLTEAEAALTKLADAVFQNEQDTWGYLVHSGAAGSVPPSTPDTIVFVEIYKDQAAFMAHVNGPAFQGFLKQYGDLFISAPGSKGPFFLVQNMDRIEGFVRPMAAEPTSTQN</sequence>
<dbReference type="InterPro" id="IPR007138">
    <property type="entry name" value="ABM_dom"/>
</dbReference>
<dbReference type="PROSITE" id="PS51725">
    <property type="entry name" value="ABM"/>
    <property type="match status" value="1"/>
</dbReference>
<evidence type="ECO:0000259" key="1">
    <source>
        <dbReference type="PROSITE" id="PS51725"/>
    </source>
</evidence>
<name>A0A3S8U282_9RHOB</name>
<evidence type="ECO:0000313" key="2">
    <source>
        <dbReference type="EMBL" id="AZL57722.1"/>
    </source>
</evidence>
<dbReference type="AlphaFoldDB" id="A0A3S8U282"/>
<proteinExistence type="predicted"/>
<accession>A0A3S8U282</accession>
<dbReference type="OrthoDB" id="9812754at2"/>
<protein>
    <recommendedName>
        <fullName evidence="1">ABM domain-containing protein</fullName>
    </recommendedName>
</protein>
<dbReference type="Pfam" id="PF03992">
    <property type="entry name" value="ABM"/>
    <property type="match status" value="1"/>
</dbReference>
<reference evidence="2 3" key="1">
    <citation type="submission" date="2018-12" db="EMBL/GenBank/DDBJ databases">
        <title>Complete genome sequencing of Tabrizicola sp. K13M18.</title>
        <authorList>
            <person name="Bae J.-W."/>
        </authorList>
    </citation>
    <scope>NUCLEOTIDE SEQUENCE [LARGE SCALE GENOMIC DNA]</scope>
    <source>
        <strain evidence="2 3">K13M18</strain>
    </source>
</reference>
<organism evidence="2 3">
    <name type="scientific">Tabrizicola piscis</name>
    <dbReference type="NCBI Taxonomy" id="2494374"/>
    <lineage>
        <taxon>Bacteria</taxon>
        <taxon>Pseudomonadati</taxon>
        <taxon>Pseudomonadota</taxon>
        <taxon>Alphaproteobacteria</taxon>
        <taxon>Rhodobacterales</taxon>
        <taxon>Paracoccaceae</taxon>
        <taxon>Tabrizicola</taxon>
    </lineage>
</organism>
<dbReference type="Proteomes" id="UP000282002">
    <property type="component" value="Chromosome"/>
</dbReference>
<gene>
    <name evidence="2" type="ORF">EI545_02005</name>
</gene>
<dbReference type="RefSeq" id="WP_125323917.1">
    <property type="nucleotide sequence ID" value="NZ_CP034328.1"/>
</dbReference>
<dbReference type="SUPFAM" id="SSF54909">
    <property type="entry name" value="Dimeric alpha+beta barrel"/>
    <property type="match status" value="1"/>
</dbReference>
<evidence type="ECO:0000313" key="3">
    <source>
        <dbReference type="Proteomes" id="UP000282002"/>
    </source>
</evidence>
<dbReference type="InterPro" id="IPR011008">
    <property type="entry name" value="Dimeric_a/b-barrel"/>
</dbReference>
<dbReference type="EMBL" id="CP034328">
    <property type="protein sequence ID" value="AZL57722.1"/>
    <property type="molecule type" value="Genomic_DNA"/>
</dbReference>
<dbReference type="KEGG" id="taw:EI545_02005"/>
<feature type="domain" description="ABM" evidence="1">
    <location>
        <begin position="2"/>
        <end position="99"/>
    </location>
</feature>
<keyword evidence="3" id="KW-1185">Reference proteome</keyword>